<evidence type="ECO:0000256" key="1">
    <source>
        <dbReference type="SAM" id="MobiDB-lite"/>
    </source>
</evidence>
<protein>
    <submittedName>
        <fullName evidence="2">Uncharacterized protein</fullName>
    </submittedName>
</protein>
<accession>A0ABR1VPD8</accession>
<gene>
    <name evidence="2" type="ORF">PG996_005443</name>
</gene>
<sequence>MTRTAANYEAPREPLANDANEHASFLRTAMRRIFRSKGRTTLLLMSSNDGSRTPDTREFADDETKNYIGNPRDDEELDLNGRDKSQEAGGFDMDGNYAAKTATQNCVVALDDFGNAKSNVGMRRNRADDQAHQVLLMTNTATPDFLKSLFRSPGQELVRQ</sequence>
<dbReference type="Proteomes" id="UP001446871">
    <property type="component" value="Unassembled WGS sequence"/>
</dbReference>
<dbReference type="EMBL" id="JAQQWM010000003">
    <property type="protein sequence ID" value="KAK8072095.1"/>
    <property type="molecule type" value="Genomic_DNA"/>
</dbReference>
<comment type="caution">
    <text evidence="2">The sequence shown here is derived from an EMBL/GenBank/DDBJ whole genome shotgun (WGS) entry which is preliminary data.</text>
</comment>
<proteinExistence type="predicted"/>
<evidence type="ECO:0000313" key="2">
    <source>
        <dbReference type="EMBL" id="KAK8072095.1"/>
    </source>
</evidence>
<name>A0ABR1VPD8_9PEZI</name>
<feature type="compositionally biased region" description="Basic and acidic residues" evidence="1">
    <location>
        <begin position="52"/>
        <end position="65"/>
    </location>
</feature>
<keyword evidence="3" id="KW-1185">Reference proteome</keyword>
<reference evidence="2 3" key="1">
    <citation type="submission" date="2023-01" db="EMBL/GenBank/DDBJ databases">
        <title>Analysis of 21 Apiospora genomes using comparative genomics revels a genus with tremendous synthesis potential of carbohydrate active enzymes and secondary metabolites.</title>
        <authorList>
            <person name="Sorensen T."/>
        </authorList>
    </citation>
    <scope>NUCLEOTIDE SEQUENCE [LARGE SCALE GENOMIC DNA]</scope>
    <source>
        <strain evidence="2 3">CBS 83171</strain>
    </source>
</reference>
<feature type="region of interest" description="Disordered" evidence="1">
    <location>
        <begin position="45"/>
        <end position="92"/>
    </location>
</feature>
<organism evidence="2 3">
    <name type="scientific">Apiospora saccharicola</name>
    <dbReference type="NCBI Taxonomy" id="335842"/>
    <lineage>
        <taxon>Eukaryota</taxon>
        <taxon>Fungi</taxon>
        <taxon>Dikarya</taxon>
        <taxon>Ascomycota</taxon>
        <taxon>Pezizomycotina</taxon>
        <taxon>Sordariomycetes</taxon>
        <taxon>Xylariomycetidae</taxon>
        <taxon>Amphisphaeriales</taxon>
        <taxon>Apiosporaceae</taxon>
        <taxon>Apiospora</taxon>
    </lineage>
</organism>
<evidence type="ECO:0000313" key="3">
    <source>
        <dbReference type="Proteomes" id="UP001446871"/>
    </source>
</evidence>